<accession>A0ABY7PX86</accession>
<feature type="transmembrane region" description="Helical" evidence="4">
    <location>
        <begin position="122"/>
        <end position="141"/>
    </location>
</feature>
<keyword evidence="1" id="KW-0808">Transferase</keyword>
<evidence type="ECO:0000313" key="7">
    <source>
        <dbReference type="Proteomes" id="UP001212821"/>
    </source>
</evidence>
<keyword evidence="3" id="KW-0902">Two-component regulatory system</keyword>
<proteinExistence type="predicted"/>
<evidence type="ECO:0000256" key="2">
    <source>
        <dbReference type="ARBA" id="ARBA00022777"/>
    </source>
</evidence>
<organism evidence="6 7">
    <name type="scientific">Kitasatospora cathayae</name>
    <dbReference type="NCBI Taxonomy" id="3004092"/>
    <lineage>
        <taxon>Bacteria</taxon>
        <taxon>Bacillati</taxon>
        <taxon>Actinomycetota</taxon>
        <taxon>Actinomycetes</taxon>
        <taxon>Kitasatosporales</taxon>
        <taxon>Streptomycetaceae</taxon>
        <taxon>Kitasatospora</taxon>
    </lineage>
</organism>
<name>A0ABY7PX86_9ACTN</name>
<keyword evidence="2 6" id="KW-0418">Kinase</keyword>
<dbReference type="Proteomes" id="UP001212821">
    <property type="component" value="Chromosome"/>
</dbReference>
<gene>
    <name evidence="6" type="ORF">O1G21_02375</name>
</gene>
<dbReference type="PROSITE" id="PS50075">
    <property type="entry name" value="CARRIER"/>
    <property type="match status" value="1"/>
</dbReference>
<dbReference type="EMBL" id="CP115450">
    <property type="protein sequence ID" value="WBP84804.1"/>
    <property type="molecule type" value="Genomic_DNA"/>
</dbReference>
<evidence type="ECO:0000256" key="4">
    <source>
        <dbReference type="SAM" id="Phobius"/>
    </source>
</evidence>
<dbReference type="GO" id="GO:0016301">
    <property type="term" value="F:kinase activity"/>
    <property type="evidence" value="ECO:0007669"/>
    <property type="project" value="UniProtKB-KW"/>
</dbReference>
<keyword evidence="4" id="KW-0472">Membrane</keyword>
<dbReference type="PANTHER" id="PTHR24421">
    <property type="entry name" value="NITRATE/NITRITE SENSOR PROTEIN NARX-RELATED"/>
    <property type="match status" value="1"/>
</dbReference>
<dbReference type="Pfam" id="PF07730">
    <property type="entry name" value="HisKA_3"/>
    <property type="match status" value="1"/>
</dbReference>
<dbReference type="CDD" id="cd16917">
    <property type="entry name" value="HATPase_UhpB-NarQ-NarX-like"/>
    <property type="match status" value="1"/>
</dbReference>
<dbReference type="InterPro" id="IPR036890">
    <property type="entry name" value="HATPase_C_sf"/>
</dbReference>
<dbReference type="Gene3D" id="3.30.565.10">
    <property type="entry name" value="Histidine kinase-like ATPase, C-terminal domain"/>
    <property type="match status" value="1"/>
</dbReference>
<keyword evidence="4" id="KW-0812">Transmembrane</keyword>
<reference evidence="7" key="1">
    <citation type="submission" date="2022-12" db="EMBL/GenBank/DDBJ databases">
        <authorList>
            <person name="Mo P."/>
        </authorList>
    </citation>
    <scope>NUCLEOTIDE SEQUENCE [LARGE SCALE GENOMIC DNA]</scope>
    <source>
        <strain evidence="7">HUAS 3-15</strain>
    </source>
</reference>
<protein>
    <submittedName>
        <fullName evidence="6">Sensor histidine kinase</fullName>
    </submittedName>
</protein>
<feature type="transmembrane region" description="Helical" evidence="4">
    <location>
        <begin position="48"/>
        <end position="70"/>
    </location>
</feature>
<dbReference type="PANTHER" id="PTHR24421:SF63">
    <property type="entry name" value="SENSOR HISTIDINE KINASE DESK"/>
    <property type="match status" value="1"/>
</dbReference>
<dbReference type="InterPro" id="IPR011712">
    <property type="entry name" value="Sig_transdc_His_kin_sub3_dim/P"/>
</dbReference>
<dbReference type="InterPro" id="IPR009081">
    <property type="entry name" value="PP-bd_ACP"/>
</dbReference>
<feature type="domain" description="Carrier" evidence="5">
    <location>
        <begin position="166"/>
        <end position="242"/>
    </location>
</feature>
<dbReference type="RefSeq" id="WP_270140300.1">
    <property type="nucleotide sequence ID" value="NZ_CP115450.1"/>
</dbReference>
<evidence type="ECO:0000256" key="3">
    <source>
        <dbReference type="ARBA" id="ARBA00023012"/>
    </source>
</evidence>
<keyword evidence="4" id="KW-1133">Transmembrane helix</keyword>
<keyword evidence="7" id="KW-1185">Reference proteome</keyword>
<evidence type="ECO:0000259" key="5">
    <source>
        <dbReference type="PROSITE" id="PS50075"/>
    </source>
</evidence>
<dbReference type="InterPro" id="IPR050482">
    <property type="entry name" value="Sensor_HK_TwoCompSys"/>
</dbReference>
<evidence type="ECO:0000256" key="1">
    <source>
        <dbReference type="ARBA" id="ARBA00022679"/>
    </source>
</evidence>
<feature type="transmembrane region" description="Helical" evidence="4">
    <location>
        <begin position="100"/>
        <end position="115"/>
    </location>
</feature>
<dbReference type="SUPFAM" id="SSF55874">
    <property type="entry name" value="ATPase domain of HSP90 chaperone/DNA topoisomerase II/histidine kinase"/>
    <property type="match status" value="1"/>
</dbReference>
<dbReference type="Gene3D" id="1.20.5.1930">
    <property type="match status" value="1"/>
</dbReference>
<evidence type="ECO:0000313" key="6">
    <source>
        <dbReference type="EMBL" id="WBP84804.1"/>
    </source>
</evidence>
<sequence>MTDLDREHTPASAHRWAGGWRRILLGTGMLVFPALTAVAVSADVVGSAAVAGYAVVIAFCLCYVLLALALGTGRRSFVKPLLAVMTALFLASLPFAHADAFYLATVVVSVVAVLCRRHTLPAVAAGTLAALLVPWAVPAWHTGPGGFQALALLFTSLTCGAFAEIAATNQALVAARAEVARLASEAERNRIARDLHDLLGHSLTAITVKSRLAQRLAAKDPDQAVAEMTAVESLSRQALADVRAAVTGYREVTLAGELARGRELLRAAGVVADLPKAADAVGPEHRELFGWVVREGLTNVVRHARATRCSVLLTATSVEIRDDGPGSAGLGPVGTGKGLTGLRERVAAAGGTVEAGPLDPRGWRLLVTVRDPDPRPEGTT</sequence>
<feature type="transmembrane region" description="Helical" evidence="4">
    <location>
        <begin position="23"/>
        <end position="42"/>
    </location>
</feature>